<dbReference type="InterPro" id="IPR036869">
    <property type="entry name" value="J_dom_sf"/>
</dbReference>
<name>A0A199P0T6_9XANT</name>
<feature type="coiled-coil region" evidence="2">
    <location>
        <begin position="331"/>
        <end position="358"/>
    </location>
</feature>
<dbReference type="AlphaFoldDB" id="A0A199P0T6"/>
<sequence length="393" mass="43925">MTPRAMPDPTPRRDHAPVADASPRLTLSAALPAAGNALRSAAGARFDTLVVQLERSRGELAAWREALPRWQQRFHEQVQPLLQQRDQLHAERVLALDAAGMVQKLGKSDRAALSAQLCALIEPLLDEAGLHALKPLYDRHAQTCYDERIATSDAALRALIAAHFGVDADALPYLASPQALFERLQQRRRQTQAAAAARKAKTAQRAASAAPAPAVDPQTALRELYRRLAAALHPDREADPLQRERKTALMQRLNAAYADADLLGLLELQWQAGQLDAAALAAMVEPRIERYNRMLGEQLQATQDELRRIDAAFKADYAVFARRRLKPERLNAAMAEIKRALQDEIDELVEDLRELQQAPTLRHWLRRQRPLPPETVREAMLFQAMLDDAQRDA</sequence>
<accession>A0A199P0T6</accession>
<gene>
    <name evidence="4" type="ORF">A6R73_19090</name>
</gene>
<dbReference type="Proteomes" id="UP000093858">
    <property type="component" value="Unassembled WGS sequence"/>
</dbReference>
<evidence type="ECO:0000256" key="3">
    <source>
        <dbReference type="SAM" id="MobiDB-lite"/>
    </source>
</evidence>
<evidence type="ECO:0000256" key="2">
    <source>
        <dbReference type="SAM" id="Coils"/>
    </source>
</evidence>
<dbReference type="SUPFAM" id="SSF46565">
    <property type="entry name" value="Chaperone J-domain"/>
    <property type="match status" value="1"/>
</dbReference>
<dbReference type="EMBL" id="LWSU01000219">
    <property type="protein sequence ID" value="OAX54787.1"/>
    <property type="molecule type" value="Genomic_DNA"/>
</dbReference>
<reference evidence="4 5" key="1">
    <citation type="submission" date="2016-04" db="EMBL/GenBank/DDBJ databases">
        <title>Xanthomonas translucens phylogeny.</title>
        <authorList>
            <person name="Langlois P."/>
        </authorList>
    </citation>
    <scope>NUCLEOTIDE SEQUENCE [LARGE SCALE GENOMIC DNA]</scope>
    <source>
        <strain evidence="4 5">B99</strain>
    </source>
</reference>
<comment type="caution">
    <text evidence="4">The sequence shown here is derived from an EMBL/GenBank/DDBJ whole genome shotgun (WGS) entry which is preliminary data.</text>
</comment>
<keyword evidence="1" id="KW-0143">Chaperone</keyword>
<organism evidence="4 5">
    <name type="scientific">Xanthomonas graminis pv. poae</name>
    <dbReference type="NCBI Taxonomy" id="227946"/>
    <lineage>
        <taxon>Bacteria</taxon>
        <taxon>Pseudomonadati</taxon>
        <taxon>Pseudomonadota</taxon>
        <taxon>Gammaproteobacteria</taxon>
        <taxon>Lysobacterales</taxon>
        <taxon>Lysobacteraceae</taxon>
        <taxon>Xanthomonas</taxon>
        <taxon>Xanthomonas translucens group</taxon>
        <taxon>Xanthomonas graminis</taxon>
    </lineage>
</organism>
<evidence type="ECO:0000313" key="4">
    <source>
        <dbReference type="EMBL" id="OAX54787.1"/>
    </source>
</evidence>
<proteinExistence type="predicted"/>
<evidence type="ECO:0008006" key="6">
    <source>
        <dbReference type="Google" id="ProtNLM"/>
    </source>
</evidence>
<evidence type="ECO:0000313" key="5">
    <source>
        <dbReference type="Proteomes" id="UP000093858"/>
    </source>
</evidence>
<evidence type="ECO:0000256" key="1">
    <source>
        <dbReference type="ARBA" id="ARBA00023186"/>
    </source>
</evidence>
<protein>
    <recommendedName>
        <fullName evidence="6">Molecular chaperone DnaJ</fullName>
    </recommendedName>
</protein>
<feature type="region of interest" description="Disordered" evidence="3">
    <location>
        <begin position="1"/>
        <end position="20"/>
    </location>
</feature>
<keyword evidence="2" id="KW-0175">Coiled coil</keyword>